<proteinExistence type="predicted"/>
<evidence type="ECO:0000313" key="2">
    <source>
        <dbReference type="Proteomes" id="UP000030763"/>
    </source>
</evidence>
<keyword evidence="1" id="KW-0687">Ribonucleoprotein</keyword>
<dbReference type="EMBL" id="HG719246">
    <property type="protein sequence ID" value="CDJ57259.1"/>
    <property type="molecule type" value="Genomic_DNA"/>
</dbReference>
<dbReference type="OrthoDB" id="275876at2759"/>
<dbReference type="GeneID" id="25337285"/>
<protein>
    <submittedName>
        <fullName evidence="1">50S ribosomal protein L4, putative</fullName>
    </submittedName>
</protein>
<dbReference type="VEuPathDB" id="ToxoDB:EMWEY_00032990"/>
<accession>U6M492</accession>
<gene>
    <name evidence="1" type="ORF">EMWEY_00032990</name>
</gene>
<dbReference type="RefSeq" id="XP_013333909.1">
    <property type="nucleotide sequence ID" value="XM_013478455.1"/>
</dbReference>
<keyword evidence="2" id="KW-1185">Reference proteome</keyword>
<dbReference type="GO" id="GO:0005840">
    <property type="term" value="C:ribosome"/>
    <property type="evidence" value="ECO:0007669"/>
    <property type="project" value="UniProtKB-KW"/>
</dbReference>
<organism evidence="1 2">
    <name type="scientific">Eimeria maxima</name>
    <name type="common">Coccidian parasite</name>
    <dbReference type="NCBI Taxonomy" id="5804"/>
    <lineage>
        <taxon>Eukaryota</taxon>
        <taxon>Sar</taxon>
        <taxon>Alveolata</taxon>
        <taxon>Apicomplexa</taxon>
        <taxon>Conoidasida</taxon>
        <taxon>Coccidia</taxon>
        <taxon>Eucoccidiorida</taxon>
        <taxon>Eimeriorina</taxon>
        <taxon>Eimeriidae</taxon>
        <taxon>Eimeria</taxon>
    </lineage>
</organism>
<dbReference type="AlphaFoldDB" id="U6M492"/>
<name>U6M492_EIMMA</name>
<dbReference type="Proteomes" id="UP000030763">
    <property type="component" value="Unassembled WGS sequence"/>
</dbReference>
<reference evidence="1" key="1">
    <citation type="submission" date="2013-10" db="EMBL/GenBank/DDBJ databases">
        <title>Genomic analysis of the causative agents of coccidiosis in chickens.</title>
        <authorList>
            <person name="Reid A.J."/>
            <person name="Blake D."/>
            <person name="Billington K."/>
            <person name="Browne H."/>
            <person name="Dunn M."/>
            <person name="Hung S."/>
            <person name="Kawahara F."/>
            <person name="Miranda-Saavedra D."/>
            <person name="Mourier T."/>
            <person name="Nagra H."/>
            <person name="Otto T.D."/>
            <person name="Rawlings N."/>
            <person name="Sanchez A."/>
            <person name="Sanders M."/>
            <person name="Subramaniam C."/>
            <person name="Tay Y."/>
            <person name="Dear P."/>
            <person name="Doerig C."/>
            <person name="Gruber A."/>
            <person name="Parkinson J."/>
            <person name="Shirley M."/>
            <person name="Wan K.L."/>
            <person name="Berriman M."/>
            <person name="Tomley F."/>
            <person name="Pain A."/>
        </authorList>
    </citation>
    <scope>NUCLEOTIDE SEQUENCE [LARGE SCALE GENOMIC DNA]</scope>
    <source>
        <strain evidence="1">Weybridge</strain>
    </source>
</reference>
<sequence>MTLKALRQLLFLLQQQQQQRLPKYATPDALPAPPPSPVPGWADDWIMIKTREKNAKFDRQRLRELAAKWVWSSETKGLLKVPRVDPLRGFRVSRFSSHEPPLPGSKYDNIYLDEEPLEDDEEDLEQLAAALEARDRAEAWEASESS</sequence>
<keyword evidence="1" id="KW-0689">Ribosomal protein</keyword>
<reference evidence="1" key="2">
    <citation type="submission" date="2013-10" db="EMBL/GenBank/DDBJ databases">
        <authorList>
            <person name="Aslett M."/>
        </authorList>
    </citation>
    <scope>NUCLEOTIDE SEQUENCE [LARGE SCALE GENOMIC DNA]</scope>
    <source>
        <strain evidence="1">Weybridge</strain>
    </source>
</reference>
<evidence type="ECO:0000313" key="1">
    <source>
        <dbReference type="EMBL" id="CDJ57259.1"/>
    </source>
</evidence>